<dbReference type="Proteomes" id="UP000243081">
    <property type="component" value="Unassembled WGS sequence"/>
</dbReference>
<evidence type="ECO:0000313" key="3">
    <source>
        <dbReference type="Proteomes" id="UP000243081"/>
    </source>
</evidence>
<gene>
    <name evidence="2" type="ORF">LLEC1_03727</name>
</gene>
<dbReference type="AlphaFoldDB" id="A0A179ICZ0"/>
<name>A0A179ICZ0_CORDF</name>
<dbReference type="OrthoDB" id="3759773at2759"/>
<evidence type="ECO:0000313" key="2">
    <source>
        <dbReference type="EMBL" id="OAQ99500.1"/>
    </source>
</evidence>
<dbReference type="EMBL" id="LUKN01002181">
    <property type="protein sequence ID" value="OAQ99500.1"/>
    <property type="molecule type" value="Genomic_DNA"/>
</dbReference>
<protein>
    <recommendedName>
        <fullName evidence="4">F-box domain-containing protein</fullName>
    </recommendedName>
</protein>
<dbReference type="OMA" id="NPFREHK"/>
<keyword evidence="3" id="KW-1185">Reference proteome</keyword>
<feature type="region of interest" description="Disordered" evidence="1">
    <location>
        <begin position="324"/>
        <end position="343"/>
    </location>
</feature>
<evidence type="ECO:0000256" key="1">
    <source>
        <dbReference type="SAM" id="MobiDB-lite"/>
    </source>
</evidence>
<organism evidence="2 3">
    <name type="scientific">Cordyceps confragosa</name>
    <name type="common">Lecanicillium lecanii</name>
    <dbReference type="NCBI Taxonomy" id="2714763"/>
    <lineage>
        <taxon>Eukaryota</taxon>
        <taxon>Fungi</taxon>
        <taxon>Dikarya</taxon>
        <taxon>Ascomycota</taxon>
        <taxon>Pezizomycotina</taxon>
        <taxon>Sordariomycetes</taxon>
        <taxon>Hypocreomycetidae</taxon>
        <taxon>Hypocreales</taxon>
        <taxon>Cordycipitaceae</taxon>
        <taxon>Akanthomyces</taxon>
    </lineage>
</organism>
<comment type="caution">
    <text evidence="2">The sequence shown here is derived from an EMBL/GenBank/DDBJ whole genome shotgun (WGS) entry which is preliminary data.</text>
</comment>
<accession>A0A179ICZ0</accession>
<proteinExistence type="predicted"/>
<reference evidence="2 3" key="1">
    <citation type="submission" date="2016-03" db="EMBL/GenBank/DDBJ databases">
        <title>Fine-scale spatial genetic structure of a fungal parasite of coffee scale insects.</title>
        <authorList>
            <person name="Jackson D."/>
            <person name="Zemenick K.A."/>
            <person name="Malloure B."/>
            <person name="Quandt C.A."/>
            <person name="James T.Y."/>
        </authorList>
    </citation>
    <scope>NUCLEOTIDE SEQUENCE [LARGE SCALE GENOMIC DNA]</scope>
    <source>
        <strain evidence="2 3">UM487</strain>
    </source>
</reference>
<sequence>MNSTQQLDGMPSELLKAIFGHFAEPQFKDLQTLDNWKQGYGSPWRECKNVLKSLRLVCRRFRDLTSPLLFSYLSISVEQSSVQRADKISRQPHLASCIRGVVIHTGLYDLRMVDSLDQHQNRVSSELANFLQPLLYNLPNMEYPEKSRERARLRAMHKNLEKLFGAWGQATRAPGSLLDLVLPDTGHKSDTRHLDALPHRKILEDGYKVFKECMAQARQYLKTGAFANDLVACLIRLPNLATVEMDAQRRAPIDPQGVLEGNDLEALAEFVESGLQGAWKAPDPFRDGHFAHIMTILPTKLYDAGIRLRTLRLSMFPFAAPHSLNTQNGTSDSHRSPDQEASMQSLADAFRTLESVTVNMYFETDPYWQEFADDYLCAVLGSPALHELEMFVPLPVQAFGGQALDTTAYRVGQLLSARSPGCLRRVHLRGLMLQEAILEGILIKCSHTWLDDVYLRDGLWANIVDKVMAARSLDKRLDRQEIHLSHVKGGEMGHILLVGQMTAAEEREYECLGYGGTEPVVLLMAEEYLRGGGTVERNPFREHKNNASYFRCRRPVVLS</sequence>
<evidence type="ECO:0008006" key="4">
    <source>
        <dbReference type="Google" id="ProtNLM"/>
    </source>
</evidence>